<dbReference type="OrthoDB" id="9806878at2"/>
<dbReference type="HOGENOM" id="CLU_2329719_0_0_0"/>
<accession>W0RQ45</accession>
<dbReference type="EMBL" id="CP007129">
    <property type="protein sequence ID" value="AHG92826.1"/>
    <property type="molecule type" value="Genomic_DNA"/>
</dbReference>
<sequence length="98" mass="10351">MLGSSVSTPYDESLLFLLVALALVLLIGAASAPAWPPFVGAIVRRSAVGLSVAAAAVVYVLTPTRDPLVGLGRIFTIWCPLGVAALLYGVWSWRVGRW</sequence>
<geneLocation type="plasmid" evidence="2 3">
    <name>1</name>
</geneLocation>
<reference evidence="2 3" key="1">
    <citation type="journal article" date="2014" name="Genome Announc.">
        <title>Genome Sequence and Methylome of Soil Bacterium Gemmatirosa kalamazoonensis KBS708T, a Member of the Rarely Cultivated Gemmatimonadetes Phylum.</title>
        <authorList>
            <person name="Debruyn J.M."/>
            <person name="Radosevich M."/>
            <person name="Wommack K.E."/>
            <person name="Polson S.W."/>
            <person name="Hauser L.J."/>
            <person name="Fawaz M.N."/>
            <person name="Korlach J."/>
            <person name="Tsai Y.C."/>
        </authorList>
    </citation>
    <scope>NUCLEOTIDE SEQUENCE [LARGE SCALE GENOMIC DNA]</scope>
    <source>
        <strain evidence="2 3">KBS708</strain>
        <plasmid evidence="3">Plasmid 1</plasmid>
    </source>
</reference>
<keyword evidence="1" id="KW-1133">Transmembrane helix</keyword>
<dbReference type="Proteomes" id="UP000019151">
    <property type="component" value="Plasmid 1"/>
</dbReference>
<feature type="transmembrane region" description="Helical" evidence="1">
    <location>
        <begin position="74"/>
        <end position="93"/>
    </location>
</feature>
<evidence type="ECO:0000313" key="3">
    <source>
        <dbReference type="Proteomes" id="UP000019151"/>
    </source>
</evidence>
<proteinExistence type="predicted"/>
<feature type="transmembrane region" description="Helical" evidence="1">
    <location>
        <begin position="41"/>
        <end position="62"/>
    </location>
</feature>
<keyword evidence="3" id="KW-1185">Reference proteome</keyword>
<keyword evidence="1" id="KW-0472">Membrane</keyword>
<name>W0RQ45_9BACT</name>
<dbReference type="InParanoid" id="W0RQ45"/>
<keyword evidence="2" id="KW-0614">Plasmid</keyword>
<dbReference type="RefSeq" id="WP_025414151.1">
    <property type="nucleotide sequence ID" value="NZ_CP007129.1"/>
</dbReference>
<dbReference type="AlphaFoldDB" id="W0RQ45"/>
<gene>
    <name evidence="2" type="ORF">J421_5291</name>
</gene>
<evidence type="ECO:0000256" key="1">
    <source>
        <dbReference type="SAM" id="Phobius"/>
    </source>
</evidence>
<protein>
    <submittedName>
        <fullName evidence="2">Uncharacterized protein</fullName>
    </submittedName>
</protein>
<dbReference type="KEGG" id="gba:J421_5291"/>
<keyword evidence="1" id="KW-0812">Transmembrane</keyword>
<evidence type="ECO:0000313" key="2">
    <source>
        <dbReference type="EMBL" id="AHG92826.1"/>
    </source>
</evidence>
<organism evidence="2 3">
    <name type="scientific">Gemmatirosa kalamazoonensis</name>
    <dbReference type="NCBI Taxonomy" id="861299"/>
    <lineage>
        <taxon>Bacteria</taxon>
        <taxon>Pseudomonadati</taxon>
        <taxon>Gemmatimonadota</taxon>
        <taxon>Gemmatimonadia</taxon>
        <taxon>Gemmatimonadales</taxon>
        <taxon>Gemmatimonadaceae</taxon>
        <taxon>Gemmatirosa</taxon>
    </lineage>
</organism>